<dbReference type="SUPFAM" id="SSF48371">
    <property type="entry name" value="ARM repeat"/>
    <property type="match status" value="1"/>
</dbReference>
<sequence>MSNEAGGYWAKLGDRYEGTWVVQQLLLLLHERIRSVTVEAIGDDEAGVDLWIERLDGMREAQQCKVRNGVKEKWPLADLDSRQILARARFQLERDQSHEYSLVSAIPAPVLDDLANSARDSNGDPEAFFTHQIVNRSQHAVNAFQELCDKWGLYADRPHDRAVVFDLLRRMRFHLFSDDRESRARVLLLAQLAIEGKPEHVVNALANFAETNLRKRISAVDVLDELARLGMPSRRLANDPRVTVRIGELNQEFRESIEPYLAGGKLIHRSESGALLALLDEGIDAVVLHGDAGQGKSGVLFELTMLLKKRGIPFLATRLDRKRPRASARQFGLNLDLPESPTRCLHEAAAGMHCVLILDQLDALRWTSAESAEGLDVCKSIVREVMTLRSLGSRISVVLCCRSFDLEHDPQICDWLKQTSFRRIPILDLEESTVKEIVDLQKVDYSTLSIRQKQLLRTVNNLAIWIAIVASDNRSPDFRSTTDLLRAYWNNRRQCLQKSGIKASALKSGLDALVDWMENSASLSAPIRVIEHDAELTTELRSWGVIRVAAGTVSFAHQSHLDFLIADRVLTLMGTKPDAALNWLGERSQMTLYRREQLRQLLVLLQDEDPSRFIRTIEALLGSPKVRFHLKQVVMEVLGHSELDENAKSLVLKYWEDDSWKEHIESEVLAVNASCFRELFNRGLLNEWLGAEDQRDFRICCWLMTRHRDSCEDIIMSLCEPLIQRSAELAKEVFSILSNEVSKDSKLMFQLRLKCISRGSGVTYVDWKELVKRHPKRAIRLFATIVDTEFASAGDESVRTKHYGSQEDPSLCELKRAAGIAPFLAMRLLLPLYAEYVRRNFADVRRSLKEGYHFYSARRKGRKVPLSLKRTVSAALRRLAERSPSKFFEAAAVIEGLPGRCSRRLLVEAYAYLPAEFANASLNWLLADKRRLRCGNSPRRPRWLSARHLIKKMSLHCSDSVFADVEMTLMRYTDPDELRHSKFYLQYVRQGYFDNNIGQTQLHLLPALCPSRRADATVGMIGVLERKFAGKGKSLFVRQRARGGLVRSAMRKEKRLSDRAWLGLIGNQSIPNDRSRRAYRYLKNATIDTSVERFASNLRIAAEREPERFARLALRFPADAAPDYHAAILGGLICDGAPSSIPDDEKGEWRAAAAGAIDEVLCRPLDLSHEWLAKQFCCLVMQRGDLTITPKIIEDLYRCCIHPDPPENQLHINCNVPASKCSVDDLHTNALNCVRGCAALAIAAILYDHPHHLESFRLAIEKLLCDPHPAVRVAAVGICLPIWNVSRPLAIDWFRKAVQGDSRVAACREALRLYNFAFPEFADALVPVIREMVQSEIADVAENGAEQLAARWVFDALFQKEFGECVEGSVAQRRGLVHALAQVARMQRSVSQTARFLLRFAEDDDENVRRRASSILRSDDFFEMDGASEFLEAYVATRSFTEDPSPVVACFERQKGDLTNRWKSIADVILAMLRAWQVTENRAYRFDWAATHKIVPLTLRCYEQSSDEAIRNECLNLWDEMLRLRICSGAELGKILAM</sequence>
<accession>A0A517YE68</accession>
<dbReference type="Gene3D" id="1.25.10.10">
    <property type="entry name" value="Leucine-rich Repeat Variant"/>
    <property type="match status" value="1"/>
</dbReference>
<name>A0A517YE68_9BACT</name>
<keyword evidence="2" id="KW-1185">Reference proteome</keyword>
<proteinExistence type="predicted"/>
<evidence type="ECO:0000313" key="1">
    <source>
        <dbReference type="EMBL" id="QDU28511.1"/>
    </source>
</evidence>
<evidence type="ECO:0000313" key="2">
    <source>
        <dbReference type="Proteomes" id="UP000315017"/>
    </source>
</evidence>
<dbReference type="EMBL" id="CP036274">
    <property type="protein sequence ID" value="QDU28511.1"/>
    <property type="molecule type" value="Genomic_DNA"/>
</dbReference>
<dbReference type="KEGG" id="aagg:ETAA8_36130"/>
<dbReference type="RefSeq" id="WP_145090926.1">
    <property type="nucleotide sequence ID" value="NZ_CP036274.1"/>
</dbReference>
<reference evidence="1 2" key="1">
    <citation type="submission" date="2019-02" db="EMBL/GenBank/DDBJ databases">
        <title>Deep-cultivation of Planctomycetes and their phenomic and genomic characterization uncovers novel biology.</title>
        <authorList>
            <person name="Wiegand S."/>
            <person name="Jogler M."/>
            <person name="Boedeker C."/>
            <person name="Pinto D."/>
            <person name="Vollmers J."/>
            <person name="Rivas-Marin E."/>
            <person name="Kohn T."/>
            <person name="Peeters S.H."/>
            <person name="Heuer A."/>
            <person name="Rast P."/>
            <person name="Oberbeckmann S."/>
            <person name="Bunk B."/>
            <person name="Jeske O."/>
            <person name="Meyerdierks A."/>
            <person name="Storesund J.E."/>
            <person name="Kallscheuer N."/>
            <person name="Luecker S."/>
            <person name="Lage O.M."/>
            <person name="Pohl T."/>
            <person name="Merkel B.J."/>
            <person name="Hornburger P."/>
            <person name="Mueller R.-W."/>
            <person name="Bruemmer F."/>
            <person name="Labrenz M."/>
            <person name="Spormann A.M."/>
            <person name="Op den Camp H."/>
            <person name="Overmann J."/>
            <person name="Amann R."/>
            <person name="Jetten M.S.M."/>
            <person name="Mascher T."/>
            <person name="Medema M.H."/>
            <person name="Devos D.P."/>
            <person name="Kaster A.-K."/>
            <person name="Ovreas L."/>
            <person name="Rohde M."/>
            <person name="Galperin M.Y."/>
            <person name="Jogler C."/>
        </authorList>
    </citation>
    <scope>NUCLEOTIDE SEQUENCE [LARGE SCALE GENOMIC DNA]</scope>
    <source>
        <strain evidence="1 2">ETA_A8</strain>
    </source>
</reference>
<dbReference type="InterPro" id="IPR011989">
    <property type="entry name" value="ARM-like"/>
</dbReference>
<dbReference type="InterPro" id="IPR016024">
    <property type="entry name" value="ARM-type_fold"/>
</dbReference>
<gene>
    <name evidence="1" type="ORF">ETAA8_36130</name>
</gene>
<protein>
    <submittedName>
        <fullName evidence="1">Uncharacterized protein</fullName>
    </submittedName>
</protein>
<dbReference type="OrthoDB" id="219466at2"/>
<organism evidence="1 2">
    <name type="scientific">Anatilimnocola aggregata</name>
    <dbReference type="NCBI Taxonomy" id="2528021"/>
    <lineage>
        <taxon>Bacteria</taxon>
        <taxon>Pseudomonadati</taxon>
        <taxon>Planctomycetota</taxon>
        <taxon>Planctomycetia</taxon>
        <taxon>Pirellulales</taxon>
        <taxon>Pirellulaceae</taxon>
        <taxon>Anatilimnocola</taxon>
    </lineage>
</organism>
<dbReference type="Proteomes" id="UP000315017">
    <property type="component" value="Chromosome"/>
</dbReference>